<comment type="caution">
    <text evidence="5">The sequence shown here is derived from an EMBL/GenBank/DDBJ whole genome shotgun (WGS) entry which is preliminary data.</text>
</comment>
<dbReference type="InterPro" id="IPR020843">
    <property type="entry name" value="ER"/>
</dbReference>
<dbReference type="Proteomes" id="UP001305779">
    <property type="component" value="Unassembled WGS sequence"/>
</dbReference>
<keyword evidence="6" id="KW-1185">Reference proteome</keyword>
<protein>
    <recommendedName>
        <fullName evidence="4">Enoyl reductase (ER) domain-containing protein</fullName>
    </recommendedName>
</protein>
<keyword evidence="3" id="KW-0560">Oxidoreductase</keyword>
<dbReference type="CDD" id="cd08249">
    <property type="entry name" value="enoyl_reductase_like"/>
    <property type="match status" value="1"/>
</dbReference>
<dbReference type="InterPro" id="IPR013154">
    <property type="entry name" value="ADH-like_N"/>
</dbReference>
<reference evidence="5 6" key="1">
    <citation type="journal article" date="2023" name="G3 (Bethesda)">
        <title>A chromosome-level genome assembly of Zasmidium syzygii isolated from banana leaves.</title>
        <authorList>
            <person name="van Westerhoven A.C."/>
            <person name="Mehrabi R."/>
            <person name="Talebi R."/>
            <person name="Steentjes M.B.F."/>
            <person name="Corcolon B."/>
            <person name="Chong P.A."/>
            <person name="Kema G.H.J."/>
            <person name="Seidl M.F."/>
        </authorList>
    </citation>
    <scope>NUCLEOTIDE SEQUENCE [LARGE SCALE GENOMIC DNA]</scope>
    <source>
        <strain evidence="5 6">P124</strain>
    </source>
</reference>
<evidence type="ECO:0000259" key="4">
    <source>
        <dbReference type="SMART" id="SM00829"/>
    </source>
</evidence>
<dbReference type="Gene3D" id="3.90.180.10">
    <property type="entry name" value="Medium-chain alcohol dehydrogenases, catalytic domain"/>
    <property type="match status" value="1"/>
</dbReference>
<dbReference type="EMBL" id="JAXOVC010000005">
    <property type="protein sequence ID" value="KAK4501495.1"/>
    <property type="molecule type" value="Genomic_DNA"/>
</dbReference>
<dbReference type="Pfam" id="PF00107">
    <property type="entry name" value="ADH_zinc_N"/>
    <property type="match status" value="1"/>
</dbReference>
<evidence type="ECO:0000256" key="1">
    <source>
        <dbReference type="ARBA" id="ARBA00008072"/>
    </source>
</evidence>
<dbReference type="PANTHER" id="PTHR45348">
    <property type="entry name" value="HYPOTHETICAL OXIDOREDUCTASE (EUROFUNG)"/>
    <property type="match status" value="1"/>
</dbReference>
<dbReference type="InterPro" id="IPR013149">
    <property type="entry name" value="ADH-like_C"/>
</dbReference>
<comment type="subunit">
    <text evidence="2">Monomer.</text>
</comment>
<accession>A0ABR0EJY9</accession>
<dbReference type="SUPFAM" id="SSF50129">
    <property type="entry name" value="GroES-like"/>
    <property type="match status" value="1"/>
</dbReference>
<dbReference type="InterPro" id="IPR011032">
    <property type="entry name" value="GroES-like_sf"/>
</dbReference>
<feature type="domain" description="Enoyl reductase (ER)" evidence="4">
    <location>
        <begin position="14"/>
        <end position="293"/>
    </location>
</feature>
<dbReference type="Gene3D" id="3.40.50.720">
    <property type="entry name" value="NAD(P)-binding Rossmann-like Domain"/>
    <property type="match status" value="1"/>
</dbReference>
<dbReference type="PANTHER" id="PTHR45348:SF7">
    <property type="entry name" value="ZINC BINDING OXIDOREDUCTASE, PUTATIVE-RELATED"/>
    <property type="match status" value="1"/>
</dbReference>
<sequence length="379" mass="41266">MADDTPPPTNTALAILPNHELSVQRNLVLPTPAQDELLIRVIYSGINPADIKHKALGIVDTHLGYDFCGIVHRPPPLDSGFAVGDVVAGTTPTRYGRPKKYGTHHDYLACPVDMAFKVPSNLPILDAACLCVTTMTAGDILFNLCSFEPADLDSPSQQEQDSAILIWGASTSVGNACVQFASALGSKNILVTASQSRHALLKSLGATHTFDYRDSSAVVQIKDVIRSNKIKITHAIDAVGTTGLFSNSATLTRKCCEGSNVVLVSTIVRPFDKDFKMPLATKNNPAEIRIPIIPSLKVVDITKGYLPTVKQRIEPDYEAHNRAWSALLWAVDHYGERFKLPQVQEIDSDFTAERKLMEVDRIARGAGSFGKHAVKHPLH</sequence>
<proteinExistence type="inferred from homology"/>
<evidence type="ECO:0000256" key="3">
    <source>
        <dbReference type="ARBA" id="ARBA00023002"/>
    </source>
</evidence>
<comment type="similarity">
    <text evidence="1">Belongs to the zinc-containing alcohol dehydrogenase family.</text>
</comment>
<gene>
    <name evidence="5" type="ORF">PRZ48_007304</name>
</gene>
<organism evidence="5 6">
    <name type="scientific">Zasmidium cellare</name>
    <name type="common">Wine cellar mold</name>
    <name type="synonym">Racodium cellare</name>
    <dbReference type="NCBI Taxonomy" id="395010"/>
    <lineage>
        <taxon>Eukaryota</taxon>
        <taxon>Fungi</taxon>
        <taxon>Dikarya</taxon>
        <taxon>Ascomycota</taxon>
        <taxon>Pezizomycotina</taxon>
        <taxon>Dothideomycetes</taxon>
        <taxon>Dothideomycetidae</taxon>
        <taxon>Mycosphaerellales</taxon>
        <taxon>Mycosphaerellaceae</taxon>
        <taxon>Zasmidium</taxon>
    </lineage>
</organism>
<evidence type="ECO:0000313" key="6">
    <source>
        <dbReference type="Proteomes" id="UP001305779"/>
    </source>
</evidence>
<dbReference type="Pfam" id="PF08240">
    <property type="entry name" value="ADH_N"/>
    <property type="match status" value="1"/>
</dbReference>
<evidence type="ECO:0000256" key="2">
    <source>
        <dbReference type="ARBA" id="ARBA00011245"/>
    </source>
</evidence>
<name>A0ABR0EJY9_ZASCE</name>
<dbReference type="SUPFAM" id="SSF51735">
    <property type="entry name" value="NAD(P)-binding Rossmann-fold domains"/>
    <property type="match status" value="1"/>
</dbReference>
<dbReference type="InterPro" id="IPR047122">
    <property type="entry name" value="Trans-enoyl_RdTase-like"/>
</dbReference>
<dbReference type="SMART" id="SM00829">
    <property type="entry name" value="PKS_ER"/>
    <property type="match status" value="1"/>
</dbReference>
<evidence type="ECO:0000313" key="5">
    <source>
        <dbReference type="EMBL" id="KAK4501495.1"/>
    </source>
</evidence>
<dbReference type="InterPro" id="IPR036291">
    <property type="entry name" value="NAD(P)-bd_dom_sf"/>
</dbReference>